<organism evidence="5 6">
    <name type="scientific">Geobacillus subterraneus</name>
    <dbReference type="NCBI Taxonomy" id="129338"/>
    <lineage>
        <taxon>Bacteria</taxon>
        <taxon>Bacillati</taxon>
        <taxon>Bacillota</taxon>
        <taxon>Bacilli</taxon>
        <taxon>Bacillales</taxon>
        <taxon>Anoxybacillaceae</taxon>
        <taxon>Geobacillus</taxon>
    </lineage>
</organism>
<protein>
    <recommendedName>
        <fullName evidence="4">HTH marR-type domain-containing protein</fullName>
    </recommendedName>
</protein>
<keyword evidence="3" id="KW-0804">Transcription</keyword>
<evidence type="ECO:0000313" key="6">
    <source>
        <dbReference type="Proteomes" id="UP000501421"/>
    </source>
</evidence>
<evidence type="ECO:0000256" key="3">
    <source>
        <dbReference type="ARBA" id="ARBA00023163"/>
    </source>
</evidence>
<dbReference type="Pfam" id="PF01047">
    <property type="entry name" value="MarR"/>
    <property type="match status" value="1"/>
</dbReference>
<sequence>MEITKKKVLKALQEFITTRESLRRTESSNNKNVLFGVSWTLTQFHIVALLKENELMNNTTLAKELNISKPAVTKATKKLLEKGIIREKQNEGNKKEIFYVLTEKGETMAAIHEKLHKEAEEKYLSLLDNFNKEQLETIILFLNTLTNHLKNENMK</sequence>
<dbReference type="GO" id="GO:0003677">
    <property type="term" value="F:DNA binding"/>
    <property type="evidence" value="ECO:0007669"/>
    <property type="project" value="UniProtKB-KW"/>
</dbReference>
<proteinExistence type="predicted"/>
<gene>
    <name evidence="5" type="ORF">GsuE55_26110</name>
</gene>
<dbReference type="PANTHER" id="PTHR35790">
    <property type="entry name" value="HTH-TYPE TRANSCRIPTIONAL REGULATOR PCHR"/>
    <property type="match status" value="1"/>
</dbReference>
<dbReference type="InterPro" id="IPR011991">
    <property type="entry name" value="ArsR-like_HTH"/>
</dbReference>
<name>A0A679FMX0_9BACL</name>
<dbReference type="SMART" id="SM00347">
    <property type="entry name" value="HTH_MARR"/>
    <property type="match status" value="1"/>
</dbReference>
<dbReference type="Gene3D" id="1.10.10.10">
    <property type="entry name" value="Winged helix-like DNA-binding domain superfamily/Winged helix DNA-binding domain"/>
    <property type="match status" value="1"/>
</dbReference>
<dbReference type="SUPFAM" id="SSF46785">
    <property type="entry name" value="Winged helix' DNA-binding domain"/>
    <property type="match status" value="1"/>
</dbReference>
<feature type="domain" description="HTH marR-type" evidence="4">
    <location>
        <begin position="5"/>
        <end position="147"/>
    </location>
</feature>
<dbReference type="RefSeq" id="WP_033842937.1">
    <property type="nucleotide sequence ID" value="NZ_AP022557.1"/>
</dbReference>
<dbReference type="InterPro" id="IPR000835">
    <property type="entry name" value="HTH_MarR-typ"/>
</dbReference>
<keyword evidence="6" id="KW-1185">Reference proteome</keyword>
<dbReference type="PANTHER" id="PTHR35790:SF4">
    <property type="entry name" value="HTH-TYPE TRANSCRIPTIONAL REGULATOR PCHR"/>
    <property type="match status" value="1"/>
</dbReference>
<dbReference type="PROSITE" id="PS50995">
    <property type="entry name" value="HTH_MARR_2"/>
    <property type="match status" value="1"/>
</dbReference>
<evidence type="ECO:0000256" key="2">
    <source>
        <dbReference type="ARBA" id="ARBA00023125"/>
    </source>
</evidence>
<accession>A0A679FMX0</accession>
<evidence type="ECO:0000256" key="1">
    <source>
        <dbReference type="ARBA" id="ARBA00023015"/>
    </source>
</evidence>
<dbReference type="InterPro" id="IPR052067">
    <property type="entry name" value="Metal_resp_HTH_trans_reg"/>
</dbReference>
<keyword evidence="1" id="KW-0805">Transcription regulation</keyword>
<reference evidence="6" key="1">
    <citation type="journal article" date="2020" name="Microbiol. Resour. Announc.">
        <title>Complete Genome Sequence of Geobacillus sp. Strain E55-1, Isolated from Mine Geyser in Japan.</title>
        <authorList>
            <person name="Miyazaki K."/>
            <person name="Hase E."/>
            <person name="Tokito N."/>
        </authorList>
    </citation>
    <scope>NUCLEOTIDE SEQUENCE [LARGE SCALE GENOMIC DNA]</scope>
    <source>
        <strain evidence="6">E55-1</strain>
    </source>
</reference>
<dbReference type="InterPro" id="IPR036390">
    <property type="entry name" value="WH_DNA-bd_sf"/>
</dbReference>
<keyword evidence="2" id="KW-0238">DNA-binding</keyword>
<dbReference type="GO" id="GO:0003700">
    <property type="term" value="F:DNA-binding transcription factor activity"/>
    <property type="evidence" value="ECO:0007669"/>
    <property type="project" value="InterPro"/>
</dbReference>
<dbReference type="Gene3D" id="6.10.140.1680">
    <property type="match status" value="1"/>
</dbReference>
<dbReference type="AlphaFoldDB" id="A0A679FMX0"/>
<dbReference type="InterPro" id="IPR036388">
    <property type="entry name" value="WH-like_DNA-bd_sf"/>
</dbReference>
<dbReference type="Proteomes" id="UP000501421">
    <property type="component" value="Chromosome"/>
</dbReference>
<evidence type="ECO:0000259" key="4">
    <source>
        <dbReference type="PROSITE" id="PS50995"/>
    </source>
</evidence>
<dbReference type="EMBL" id="AP022557">
    <property type="protein sequence ID" value="BBW97778.1"/>
    <property type="molecule type" value="Genomic_DNA"/>
</dbReference>
<evidence type="ECO:0000313" key="5">
    <source>
        <dbReference type="EMBL" id="BBW97778.1"/>
    </source>
</evidence>
<dbReference type="CDD" id="cd00090">
    <property type="entry name" value="HTH_ARSR"/>
    <property type="match status" value="1"/>
</dbReference>